<feature type="transmembrane region" description="Helical" evidence="7">
    <location>
        <begin position="17"/>
        <end position="39"/>
    </location>
</feature>
<keyword evidence="10" id="KW-0969">Cilium</keyword>
<evidence type="ECO:0000256" key="1">
    <source>
        <dbReference type="ARBA" id="ARBA00004651"/>
    </source>
</evidence>
<evidence type="ECO:0000256" key="4">
    <source>
        <dbReference type="ARBA" id="ARBA00022692"/>
    </source>
</evidence>
<keyword evidence="4 7" id="KW-0812">Transmembrane</keyword>
<dbReference type="Pfam" id="PF01313">
    <property type="entry name" value="Bac_export_3"/>
    <property type="match status" value="1"/>
</dbReference>
<proteinExistence type="inferred from homology"/>
<accession>A0A1B9QL51</accession>
<evidence type="ECO:0000313" key="11">
    <source>
        <dbReference type="Proteomes" id="UP000235554"/>
    </source>
</evidence>
<dbReference type="InterPro" id="IPR002191">
    <property type="entry name" value="Bac_export_3"/>
</dbReference>
<evidence type="ECO:0000256" key="2">
    <source>
        <dbReference type="ARBA" id="ARBA00006156"/>
    </source>
</evidence>
<dbReference type="AlphaFoldDB" id="A0A1B9QL51"/>
<organism evidence="8 12">
    <name type="scientific">Vibrio lentus</name>
    <dbReference type="NCBI Taxonomy" id="136468"/>
    <lineage>
        <taxon>Bacteria</taxon>
        <taxon>Pseudomonadati</taxon>
        <taxon>Pseudomonadota</taxon>
        <taxon>Gammaproteobacteria</taxon>
        <taxon>Vibrionales</taxon>
        <taxon>Vibrionaceae</taxon>
        <taxon>Vibrio</taxon>
    </lineage>
</organism>
<keyword evidence="10" id="KW-0966">Cell projection</keyword>
<name>A0A1B9QL51_9VIBR</name>
<evidence type="ECO:0000313" key="8">
    <source>
        <dbReference type="EMBL" id="PML56495.1"/>
    </source>
</evidence>
<evidence type="ECO:0000256" key="5">
    <source>
        <dbReference type="ARBA" id="ARBA00022989"/>
    </source>
</evidence>
<dbReference type="Proteomes" id="UP000235554">
    <property type="component" value="Unassembled WGS sequence"/>
</dbReference>
<evidence type="ECO:0000256" key="3">
    <source>
        <dbReference type="ARBA" id="ARBA00022475"/>
    </source>
</evidence>
<sequence length="77" mass="8364">MTVLDVTAACLDIVKDAIIIFSLSFVITGVVVGLLQTVFSVQDPGLPMAAKLVVFIILLTQVGGNIYDQFHLLFRQL</sequence>
<comment type="caution">
    <text evidence="8">The sequence shown here is derived from an EMBL/GenBank/DDBJ whole genome shotgun (WGS) entry which is preliminary data.</text>
</comment>
<evidence type="ECO:0000313" key="9">
    <source>
        <dbReference type="EMBL" id="PMM53886.1"/>
    </source>
</evidence>
<reference evidence="8" key="4">
    <citation type="journal article" date="2018" name="Nature">
        <title>A major lineage of non-tailed dsDNA viruses as unrecognized killers of marine bacteria.</title>
        <authorList>
            <person name="Kauffman K.M."/>
            <person name="Hussain F.A."/>
            <person name="Yang J."/>
            <person name="Arevalo P."/>
            <person name="Brown J.M."/>
            <person name="Chang W.K."/>
            <person name="VanInsberghe D."/>
            <person name="Elsherbini J."/>
            <person name="Sharma R.S."/>
            <person name="Cutler M.B."/>
            <person name="Kelly L."/>
            <person name="Polz M.F."/>
        </authorList>
    </citation>
    <scope>NUCLEOTIDE SEQUENCE</scope>
    <source>
        <strain evidence="9">10N.261.48.A1</strain>
        <strain evidence="8">10N.261.51.B8</strain>
    </source>
</reference>
<dbReference type="Proteomes" id="UP000235746">
    <property type="component" value="Unassembled WGS sequence"/>
</dbReference>
<reference evidence="8" key="3">
    <citation type="submission" date="2016-07" db="EMBL/GenBank/DDBJ databases">
        <authorList>
            <person name="Wan K."/>
            <person name="Booth B."/>
            <person name="Spirohn K."/>
            <person name="Hao T."/>
            <person name="Hu Y."/>
            <person name="Calderwood M."/>
            <person name="Hill D."/>
            <person name="Mohr S."/>
            <person name="Vidal M."/>
            <person name="Celniker S."/>
            <person name="Perrimon N."/>
        </authorList>
    </citation>
    <scope>NUCLEOTIDE SEQUENCE</scope>
    <source>
        <strain evidence="8">10N.261.51.B8</strain>
    </source>
</reference>
<keyword evidence="5 7" id="KW-1133">Transmembrane helix</keyword>
<evidence type="ECO:0000256" key="7">
    <source>
        <dbReference type="SAM" id="Phobius"/>
    </source>
</evidence>
<dbReference type="EMBL" id="MCZJ01000047">
    <property type="protein sequence ID" value="PMM53886.1"/>
    <property type="molecule type" value="Genomic_DNA"/>
</dbReference>
<comment type="subcellular location">
    <subcellularLocation>
        <location evidence="1">Cell membrane</location>
        <topology evidence="1">Multi-pass membrane protein</topology>
    </subcellularLocation>
</comment>
<keyword evidence="3" id="KW-1003">Cell membrane</keyword>
<dbReference type="GO" id="GO:0005886">
    <property type="term" value="C:plasma membrane"/>
    <property type="evidence" value="ECO:0007669"/>
    <property type="project" value="UniProtKB-SubCell"/>
</dbReference>
<dbReference type="RefSeq" id="WP_017107701.1">
    <property type="nucleotide sequence ID" value="NZ_CAWQOO010001564.1"/>
</dbReference>
<reference evidence="9" key="2">
    <citation type="submission" date="2016-07" db="EMBL/GenBank/DDBJ databases">
        <authorList>
            <person name="Kauffman K."/>
            <person name="Arevalo P."/>
            <person name="Polz M.F."/>
        </authorList>
    </citation>
    <scope>NUCLEOTIDE SEQUENCE</scope>
    <source>
        <strain evidence="9">10N.261.48.A1</strain>
    </source>
</reference>
<reference evidence="11 12" key="1">
    <citation type="submission" date="2016-07" db="EMBL/GenBank/DDBJ databases">
        <title>Nontailed viruses are major unrecognized killers of bacteria in the ocean.</title>
        <authorList>
            <person name="Kauffman K."/>
            <person name="Hussain F."/>
            <person name="Yang J."/>
            <person name="Arevalo P."/>
            <person name="Brown J."/>
            <person name="Cutler M."/>
            <person name="Kelly L."/>
            <person name="Polz M.F."/>
        </authorList>
    </citation>
    <scope>NUCLEOTIDE SEQUENCE [LARGE SCALE GENOMIC DNA]</scope>
    <source>
        <strain evidence="11">10N.261.48.A1</strain>
        <strain evidence="12">10N.261.51.B8</strain>
    </source>
</reference>
<evidence type="ECO:0000313" key="13">
    <source>
        <dbReference type="Proteomes" id="UP000305840"/>
    </source>
</evidence>
<reference evidence="10 13" key="5">
    <citation type="submission" date="2019-04" db="EMBL/GenBank/DDBJ databases">
        <title>A reverse ecology approach based on a biological definition of microbial populations.</title>
        <authorList>
            <person name="Arevalo P."/>
            <person name="Vaninsberghe D."/>
            <person name="Elsherbini J."/>
            <person name="Gore J."/>
            <person name="Polz M."/>
        </authorList>
    </citation>
    <scope>NUCLEOTIDE SEQUENCE [LARGE SCALE GENOMIC DNA]</scope>
    <source>
        <strain evidence="10 13">10N.222.48.A1</strain>
    </source>
</reference>
<comment type="similarity">
    <text evidence="2">Belongs to the FliQ/MopD/SpaQ family.</text>
</comment>
<dbReference type="EMBL" id="SYVO01000005">
    <property type="protein sequence ID" value="TKG12801.1"/>
    <property type="molecule type" value="Genomic_DNA"/>
</dbReference>
<dbReference type="EMBL" id="MCYL01000015">
    <property type="protein sequence ID" value="PML56495.1"/>
    <property type="molecule type" value="Genomic_DNA"/>
</dbReference>
<evidence type="ECO:0000256" key="6">
    <source>
        <dbReference type="ARBA" id="ARBA00023136"/>
    </source>
</evidence>
<evidence type="ECO:0000313" key="12">
    <source>
        <dbReference type="Proteomes" id="UP000235746"/>
    </source>
</evidence>
<keyword evidence="10" id="KW-0282">Flagellum</keyword>
<feature type="transmembrane region" description="Helical" evidence="7">
    <location>
        <begin position="45"/>
        <end position="67"/>
    </location>
</feature>
<protein>
    <submittedName>
        <fullName evidence="10">Flagellar biosynthetic protein FliQ</fullName>
    </submittedName>
    <submittedName>
        <fullName evidence="8">Type III secretion protein</fullName>
    </submittedName>
</protein>
<evidence type="ECO:0000313" key="10">
    <source>
        <dbReference type="EMBL" id="TKG12801.1"/>
    </source>
</evidence>
<gene>
    <name evidence="9" type="ORF">BCT50_14375</name>
    <name evidence="8" type="ORF">BCT74_21250</name>
    <name evidence="10" type="ORF">FCV91_02350</name>
</gene>
<keyword evidence="6 7" id="KW-0472">Membrane</keyword>
<dbReference type="GO" id="GO:0009306">
    <property type="term" value="P:protein secretion"/>
    <property type="evidence" value="ECO:0007669"/>
    <property type="project" value="InterPro"/>
</dbReference>
<dbReference type="Proteomes" id="UP000305840">
    <property type="component" value="Unassembled WGS sequence"/>
</dbReference>